<dbReference type="RefSeq" id="WP_341424800.1">
    <property type="nucleotide sequence ID" value="NZ_JBBUTG010000003.1"/>
</dbReference>
<dbReference type="InterPro" id="IPR002347">
    <property type="entry name" value="SDR_fam"/>
</dbReference>
<dbReference type="PANTHER" id="PTHR44196">
    <property type="entry name" value="DEHYDROGENASE/REDUCTASE SDR FAMILY MEMBER 7B"/>
    <property type="match status" value="1"/>
</dbReference>
<accession>A0ABU9BPH0</accession>
<dbReference type="Proteomes" id="UP001371218">
    <property type="component" value="Unassembled WGS sequence"/>
</dbReference>
<dbReference type="Gene3D" id="3.40.50.720">
    <property type="entry name" value="NAD(P)-binding Rossmann-like Domain"/>
    <property type="match status" value="1"/>
</dbReference>
<dbReference type="SUPFAM" id="SSF51735">
    <property type="entry name" value="NAD(P)-binding Rossmann-fold domains"/>
    <property type="match status" value="1"/>
</dbReference>
<dbReference type="InterPro" id="IPR036291">
    <property type="entry name" value="NAD(P)-bd_dom_sf"/>
</dbReference>
<dbReference type="PRINTS" id="PR00081">
    <property type="entry name" value="GDHRDH"/>
</dbReference>
<evidence type="ECO:0000256" key="1">
    <source>
        <dbReference type="ARBA" id="ARBA00006484"/>
    </source>
</evidence>
<dbReference type="EMBL" id="JBBUTG010000003">
    <property type="protein sequence ID" value="MEK8030433.1"/>
    <property type="molecule type" value="Genomic_DNA"/>
</dbReference>
<evidence type="ECO:0000313" key="4">
    <source>
        <dbReference type="Proteomes" id="UP001371218"/>
    </source>
</evidence>
<proteinExistence type="inferred from homology"/>
<evidence type="ECO:0000313" key="3">
    <source>
        <dbReference type="EMBL" id="MEK8030433.1"/>
    </source>
</evidence>
<sequence length="261" mass="27969">MSLNPPIVDWTGRIVWLVGASSGIGLAVAKALHARGAQVIVSARSDTVLANFVSTHAGAEAIPLDVVDRAQVQAAADTLRQRHGRLDMVMFAAGIYQPMRATEFDLDAALNHHQVNVMGALHVLGAVLPTLRAQAAAQQPAHFSLVASVAGYRALPKALAYGPTKAALIHLAQSLHFDLAPTRVGVSVVNPGFVRTPLTAGNDFRMPALIEPDEAARAIIAGWARGDFEIHFPRRFTWLLKALRWLPTGPYEALVHRATGL</sequence>
<reference evidence="3 4" key="1">
    <citation type="submission" date="2024-04" db="EMBL/GenBank/DDBJ databases">
        <title>Novel species of the genus Ideonella isolated from streams.</title>
        <authorList>
            <person name="Lu H."/>
        </authorList>
    </citation>
    <scope>NUCLEOTIDE SEQUENCE [LARGE SCALE GENOMIC DNA]</scope>
    <source>
        <strain evidence="3 4">DXS29W</strain>
    </source>
</reference>
<dbReference type="Pfam" id="PF00106">
    <property type="entry name" value="adh_short"/>
    <property type="match status" value="1"/>
</dbReference>
<comment type="caution">
    <text evidence="3">The sequence shown here is derived from an EMBL/GenBank/DDBJ whole genome shotgun (WGS) entry which is preliminary data.</text>
</comment>
<keyword evidence="4" id="KW-1185">Reference proteome</keyword>
<dbReference type="PANTHER" id="PTHR44196:SF1">
    <property type="entry name" value="DEHYDROGENASE_REDUCTASE SDR FAMILY MEMBER 7B"/>
    <property type="match status" value="1"/>
</dbReference>
<evidence type="ECO:0000256" key="2">
    <source>
        <dbReference type="ARBA" id="ARBA00023002"/>
    </source>
</evidence>
<name>A0ABU9BPH0_9BURK</name>
<comment type="similarity">
    <text evidence="1">Belongs to the short-chain dehydrogenases/reductases (SDR) family.</text>
</comment>
<organism evidence="3 4">
    <name type="scientific">Ideonella lacteola</name>
    <dbReference type="NCBI Taxonomy" id="2984193"/>
    <lineage>
        <taxon>Bacteria</taxon>
        <taxon>Pseudomonadati</taxon>
        <taxon>Pseudomonadota</taxon>
        <taxon>Betaproteobacteria</taxon>
        <taxon>Burkholderiales</taxon>
        <taxon>Sphaerotilaceae</taxon>
        <taxon>Ideonella</taxon>
    </lineage>
</organism>
<protein>
    <submittedName>
        <fullName evidence="3">SDR family NAD(P)-dependent oxidoreductase</fullName>
    </submittedName>
</protein>
<keyword evidence="2" id="KW-0560">Oxidoreductase</keyword>
<gene>
    <name evidence="3" type="ORF">AACH06_06305</name>
</gene>